<dbReference type="InterPro" id="IPR036388">
    <property type="entry name" value="WH-like_DNA-bd_sf"/>
</dbReference>
<dbReference type="GO" id="GO:0000973">
    <property type="term" value="P:post-transcriptional tethering of RNA polymerase II gene DNA at nuclear periphery"/>
    <property type="evidence" value="ECO:0007669"/>
    <property type="project" value="TreeGrafter"/>
</dbReference>
<dbReference type="GO" id="GO:0016973">
    <property type="term" value="P:poly(A)+ mRNA export from nucleus"/>
    <property type="evidence" value="ECO:0007669"/>
    <property type="project" value="TreeGrafter"/>
</dbReference>
<evidence type="ECO:0000256" key="1">
    <source>
        <dbReference type="ARBA" id="ARBA00025771"/>
    </source>
</evidence>
<dbReference type="SMART" id="SM00753">
    <property type="entry name" value="PAM"/>
    <property type="match status" value="1"/>
</dbReference>
<dbReference type="GO" id="GO:0006368">
    <property type="term" value="P:transcription elongation by RNA polymerase II"/>
    <property type="evidence" value="ECO:0007669"/>
    <property type="project" value="TreeGrafter"/>
</dbReference>
<name>A0AAW2HYL7_9NEOP</name>
<gene>
    <name evidence="5" type="ORF">PYX00_006859</name>
</gene>
<sequence length="397" mass="46353">MYHSNLSQYLQQVENGKTYRNGELLSACLSYRHAHAQNKKLKVPNVENAVSRVLDSPYDELVIHHLKCIYALDDRDIVEAFQNQYSMTQVFVKLFQSQREQNWMLKVMQTICLELRLLAGPADKEANNKKQPVECLEKTAECLMACFRICAADNRSSEQDTKKWGMLTLVNQMFKVYFKINRHQLCKPLMRAIESSNLKDRFALAQIITYKFYAGQRAMFDGDFKTANECLSFAFQRCHKKSPKNKRSILLYLVPVKMILGYMPKKSLLEKYRLMEFWNVVESVKMGNLQKFNEVMDSYRQFFIKHNIYVIMQRLSTIAMRNLIKKVYHIVNSHQIPVELFLKSLLAMKMEDASWDEAECLLANLIVEGKVKGYISYQHDTLVVSKLTPFPIISSIK</sequence>
<dbReference type="GO" id="GO:0070390">
    <property type="term" value="C:transcription export complex 2"/>
    <property type="evidence" value="ECO:0007669"/>
    <property type="project" value="TreeGrafter"/>
</dbReference>
<evidence type="ECO:0000313" key="5">
    <source>
        <dbReference type="EMBL" id="KAL0274435.1"/>
    </source>
</evidence>
<dbReference type="Pfam" id="PF01399">
    <property type="entry name" value="PCI"/>
    <property type="match status" value="1"/>
</dbReference>
<dbReference type="EMBL" id="JARGDH010000003">
    <property type="protein sequence ID" value="KAL0274435.1"/>
    <property type="molecule type" value="Genomic_DNA"/>
</dbReference>
<dbReference type="PROSITE" id="PS50250">
    <property type="entry name" value="PCI"/>
    <property type="match status" value="1"/>
</dbReference>
<organism evidence="5">
    <name type="scientific">Menopon gallinae</name>
    <name type="common">poultry shaft louse</name>
    <dbReference type="NCBI Taxonomy" id="328185"/>
    <lineage>
        <taxon>Eukaryota</taxon>
        <taxon>Metazoa</taxon>
        <taxon>Ecdysozoa</taxon>
        <taxon>Arthropoda</taxon>
        <taxon>Hexapoda</taxon>
        <taxon>Insecta</taxon>
        <taxon>Pterygota</taxon>
        <taxon>Neoptera</taxon>
        <taxon>Paraneoptera</taxon>
        <taxon>Psocodea</taxon>
        <taxon>Troctomorpha</taxon>
        <taxon>Phthiraptera</taxon>
        <taxon>Amblycera</taxon>
        <taxon>Menoponidae</taxon>
        <taxon>Menopon</taxon>
    </lineage>
</organism>
<dbReference type="GO" id="GO:0003723">
    <property type="term" value="F:RNA binding"/>
    <property type="evidence" value="ECO:0007669"/>
    <property type="project" value="InterPro"/>
</dbReference>
<proteinExistence type="inferred from homology"/>
<reference evidence="5" key="1">
    <citation type="journal article" date="2024" name="Gigascience">
        <title>Chromosome-level genome of the poultry shaft louse Menopon gallinae provides insight into the host-switching and adaptive evolution of parasitic lice.</title>
        <authorList>
            <person name="Xu Y."/>
            <person name="Ma L."/>
            <person name="Liu S."/>
            <person name="Liang Y."/>
            <person name="Liu Q."/>
            <person name="He Z."/>
            <person name="Tian L."/>
            <person name="Duan Y."/>
            <person name="Cai W."/>
            <person name="Li H."/>
            <person name="Song F."/>
        </authorList>
    </citation>
    <scope>NUCLEOTIDE SEQUENCE</scope>
    <source>
        <strain evidence="5">Cailab_2023a</strain>
    </source>
</reference>
<dbReference type="PANTHER" id="PTHR12732">
    <property type="entry name" value="UNCHARACTERIZED PROTEASOME COMPONENT REGION PCI-CONTAINING"/>
    <property type="match status" value="1"/>
</dbReference>
<dbReference type="Gene3D" id="1.10.10.10">
    <property type="entry name" value="Winged helix-like DNA-binding domain superfamily/Winged helix DNA-binding domain"/>
    <property type="match status" value="1"/>
</dbReference>
<dbReference type="InterPro" id="IPR045114">
    <property type="entry name" value="Csn12-like"/>
</dbReference>
<evidence type="ECO:0000256" key="3">
    <source>
        <dbReference type="ARBA" id="ARBA00072421"/>
    </source>
</evidence>
<comment type="similarity">
    <text evidence="1">Belongs to the CSN12 family.</text>
</comment>
<evidence type="ECO:0000256" key="2">
    <source>
        <dbReference type="ARBA" id="ARBA00033214"/>
    </source>
</evidence>
<dbReference type="PANTHER" id="PTHR12732:SF0">
    <property type="entry name" value="PCI DOMAIN-CONTAINING PROTEIN 2"/>
    <property type="match status" value="1"/>
</dbReference>
<accession>A0AAW2HYL7</accession>
<feature type="domain" description="PCI" evidence="4">
    <location>
        <begin position="208"/>
        <end position="389"/>
    </location>
</feature>
<comment type="caution">
    <text evidence="5">The sequence shown here is derived from an EMBL/GenBank/DDBJ whole genome shotgun (WGS) entry which is preliminary data.</text>
</comment>
<dbReference type="GO" id="GO:0003690">
    <property type="term" value="F:double-stranded DNA binding"/>
    <property type="evidence" value="ECO:0007669"/>
    <property type="project" value="InterPro"/>
</dbReference>
<dbReference type="FunFam" id="1.10.10.10:FF:000146">
    <property type="entry name" value="PCI domain-containing protein 2 homolog"/>
    <property type="match status" value="1"/>
</dbReference>
<dbReference type="AlphaFoldDB" id="A0AAW2HYL7"/>
<dbReference type="InterPro" id="IPR000717">
    <property type="entry name" value="PCI_dom"/>
</dbReference>
<protein>
    <recommendedName>
        <fullName evidence="3">PCI domain-containing protein 2 homolog</fullName>
    </recommendedName>
    <alternativeName>
        <fullName evidence="2">CSN12-like protein</fullName>
    </alternativeName>
</protein>
<evidence type="ECO:0000259" key="4">
    <source>
        <dbReference type="PROSITE" id="PS50250"/>
    </source>
</evidence>